<feature type="domain" description="Cotton leaf-curl disease DNA-betaC1" evidence="1">
    <location>
        <begin position="2"/>
        <end position="118"/>
    </location>
</feature>
<protein>
    <submittedName>
        <fullName evidence="2">BC1</fullName>
    </submittedName>
</protein>
<sequence length="118" mass="13700">MTISYTNDKGVLFIINVRLRSELKFTVNVEVFSTRSPALVKNKFSIPYGHHGIIPPFNFNALEEGIKNTLRIMYRDSTIEEFKSEDMVEIIDIMMQQEAPVLDIQVNDEYHVYKNVTV</sequence>
<reference evidence="2" key="1">
    <citation type="submission" date="2017-03" db="EMBL/GenBank/DDBJ databases">
        <title>Begomoviruses infecting Ageratum conyzoides in Fujian, China.</title>
        <authorList>
            <person name="Zhang J."/>
            <person name="Lin W."/>
            <person name="Du Z."/>
            <person name="Wu Z."/>
        </authorList>
    </citation>
    <scope>NUCLEOTIDE SEQUENCE</scope>
    <source>
        <strain evidence="2">Fz15</strain>
    </source>
</reference>
<evidence type="ECO:0000259" key="1">
    <source>
        <dbReference type="Pfam" id="PF09593"/>
    </source>
</evidence>
<accession>A0A2L2DH06</accession>
<proteinExistence type="predicted"/>
<dbReference type="Pfam" id="PF09593">
    <property type="entry name" value="Pathogen_betaC1"/>
    <property type="match status" value="1"/>
</dbReference>
<dbReference type="EMBL" id="KY780620">
    <property type="protein sequence ID" value="AVG45445.1"/>
    <property type="molecule type" value="Genomic_DNA"/>
</dbReference>
<organism evidence="2">
    <name type="scientific">Ageratum yellow vein betasatellite</name>
    <dbReference type="NCBI Taxonomy" id="185750"/>
    <lineage>
        <taxon>Viruses</taxon>
        <taxon>Viruses incertae sedis</taxon>
        <taxon>Tolecusatellitidae</taxon>
        <taxon>Betasatellite</taxon>
        <taxon>Betasatellite ageraflavi</taxon>
    </lineage>
</organism>
<dbReference type="InterPro" id="IPR018583">
    <property type="entry name" value="CLCuD_DNA-betaC1"/>
</dbReference>
<name>A0A2L2DH06_9VIRU</name>
<evidence type="ECO:0000313" key="2">
    <source>
        <dbReference type="EMBL" id="AVG45445.1"/>
    </source>
</evidence>